<keyword evidence="3" id="KW-1185">Reference proteome</keyword>
<dbReference type="SUPFAM" id="SSF53597">
    <property type="entry name" value="Dihydrofolate reductase-like"/>
    <property type="match status" value="1"/>
</dbReference>
<dbReference type="InterPro" id="IPR050765">
    <property type="entry name" value="Riboflavin_Biosynth_HTPR"/>
</dbReference>
<dbReference type="Proteomes" id="UP000184420">
    <property type="component" value="Unassembled WGS sequence"/>
</dbReference>
<feature type="domain" description="Bacterial bifunctional deaminase-reductase C-terminal" evidence="1">
    <location>
        <begin position="2"/>
        <end position="178"/>
    </location>
</feature>
<evidence type="ECO:0000313" key="3">
    <source>
        <dbReference type="Proteomes" id="UP000184420"/>
    </source>
</evidence>
<dbReference type="OrthoDB" id="195113at2"/>
<sequence>MRKLISFQFLTLNGYFEDGKAHTDWTSQGGEQRDFALSMLEKENVLLFGRITYEHMIAWWPTPAAAQMDPEMAAGMNNADKIVFSNTLQAAAWKNTTISSGDLIESVQHLKKSAGPNLALLGSNSILTQLAAHNLVDEFQLMIHPVAIGNGHTLMGGLRHRIPLQLTTTQAFSNGVVLLTYIPSGKNIPEEAR</sequence>
<dbReference type="EMBL" id="FRBL01000003">
    <property type="protein sequence ID" value="SHL34749.1"/>
    <property type="molecule type" value="Genomic_DNA"/>
</dbReference>
<reference evidence="2 3" key="1">
    <citation type="submission" date="2016-11" db="EMBL/GenBank/DDBJ databases">
        <authorList>
            <person name="Jaros S."/>
            <person name="Januszkiewicz K."/>
            <person name="Wedrychowicz H."/>
        </authorList>
    </citation>
    <scope>NUCLEOTIDE SEQUENCE [LARGE SCALE GENOMIC DNA]</scope>
    <source>
        <strain evidence="2 3">DSM 27406</strain>
    </source>
</reference>
<name>A0A1M6ZWJ0_9BACT</name>
<dbReference type="GO" id="GO:0009231">
    <property type="term" value="P:riboflavin biosynthetic process"/>
    <property type="evidence" value="ECO:0007669"/>
    <property type="project" value="InterPro"/>
</dbReference>
<dbReference type="InterPro" id="IPR002734">
    <property type="entry name" value="RibDG_C"/>
</dbReference>
<dbReference type="PANTHER" id="PTHR38011">
    <property type="entry name" value="DIHYDROFOLATE REDUCTASE FAMILY PROTEIN (AFU_ORTHOLOGUE AFUA_8G06820)"/>
    <property type="match status" value="1"/>
</dbReference>
<dbReference type="Pfam" id="PF01872">
    <property type="entry name" value="RibD_C"/>
    <property type="match status" value="1"/>
</dbReference>
<dbReference type="GO" id="GO:0008703">
    <property type="term" value="F:5-amino-6-(5-phosphoribosylamino)uracil reductase activity"/>
    <property type="evidence" value="ECO:0007669"/>
    <property type="project" value="InterPro"/>
</dbReference>
<proteinExistence type="predicted"/>
<evidence type="ECO:0000313" key="2">
    <source>
        <dbReference type="EMBL" id="SHL34749.1"/>
    </source>
</evidence>
<organism evidence="2 3">
    <name type="scientific">Chitinophaga jiangningensis</name>
    <dbReference type="NCBI Taxonomy" id="1419482"/>
    <lineage>
        <taxon>Bacteria</taxon>
        <taxon>Pseudomonadati</taxon>
        <taxon>Bacteroidota</taxon>
        <taxon>Chitinophagia</taxon>
        <taxon>Chitinophagales</taxon>
        <taxon>Chitinophagaceae</taxon>
        <taxon>Chitinophaga</taxon>
    </lineage>
</organism>
<gene>
    <name evidence="2" type="ORF">SAMN05444266_10333</name>
</gene>
<dbReference type="PANTHER" id="PTHR38011:SF11">
    <property type="entry name" value="2,5-DIAMINO-6-RIBOSYLAMINO-4(3H)-PYRIMIDINONE 5'-PHOSPHATE REDUCTASE"/>
    <property type="match status" value="1"/>
</dbReference>
<dbReference type="AlphaFoldDB" id="A0A1M6ZWJ0"/>
<protein>
    <submittedName>
        <fullName evidence="2">Dihydrofolate reductase</fullName>
    </submittedName>
</protein>
<evidence type="ECO:0000259" key="1">
    <source>
        <dbReference type="Pfam" id="PF01872"/>
    </source>
</evidence>
<dbReference type="STRING" id="1419482.SAMN05444266_10333"/>
<dbReference type="InterPro" id="IPR024072">
    <property type="entry name" value="DHFR-like_dom_sf"/>
</dbReference>
<accession>A0A1M6ZWJ0</accession>
<dbReference type="Gene3D" id="3.40.430.10">
    <property type="entry name" value="Dihydrofolate Reductase, subunit A"/>
    <property type="match status" value="1"/>
</dbReference>
<dbReference type="RefSeq" id="WP_073079653.1">
    <property type="nucleotide sequence ID" value="NZ_FRBL01000003.1"/>
</dbReference>